<dbReference type="PANTHER" id="PTHR10151">
    <property type="entry name" value="ECTONUCLEOTIDE PYROPHOSPHATASE/PHOSPHODIESTERASE"/>
    <property type="match status" value="1"/>
</dbReference>
<dbReference type="SUPFAM" id="SSF53649">
    <property type="entry name" value="Alkaline phosphatase-like"/>
    <property type="match status" value="1"/>
</dbReference>
<keyword evidence="1" id="KW-0812">Transmembrane</keyword>
<accession>A0A0V0J3K9</accession>
<sequence>KDRLTVLTSLVVCLTMYRTMHFCLVILLLISVKNFAFSTPTSSPYNRLLTLFLDGLRWDYFNDTELPGLSRLNAESFNVRHIRPVFPSDCHTNMHALFAGHMRPHPDFFTEQYNPNYTHPDLLWNAAARQGIRVGLYHFPFCSHGIALDASSDNLRCIAPPEKQESLNVTLTKALSDMKNGLVDFASVYCNHLDHMGHRHGPLSPKFRSSALNDLDEAVSSVLHTIDHPDFADLHFLILSDHGMTDFRGFLHPDRLYLASCMDKVVNYGSMFALWPKPGCEKTTLERLRSVDHARVFTPSNMPHSWNIQPSNMPPLLLVADVGYIFSSHYHSVVEALHPANGPSLGAHGYPPEEEDMQTAIFAVGPQFAKVDAPVLTEPVSTHHVFPLLTHLLGIDQSQHDDNAGPLVRTLLSKPEVFVASPEGFMLAGRLGAMEMDERFIFTMSTCLLIALLAVAISLVYCCVRRSAQPQERALFDFDELDEEDEKLSKNLDTQGLSLAI</sequence>
<reference evidence="2" key="1">
    <citation type="submission" date="2016-01" db="EMBL/GenBank/DDBJ databases">
        <title>Reference transcriptome for the parasite Schistocephalus solidus: insights into the molecular evolution of parasitism.</title>
        <authorList>
            <person name="Hebert F.O."/>
            <person name="Grambauer S."/>
            <person name="Barber I."/>
            <person name="Landry C.R."/>
            <person name="Aubin-Horth N."/>
        </authorList>
    </citation>
    <scope>NUCLEOTIDE SEQUENCE</scope>
</reference>
<evidence type="ECO:0000256" key="1">
    <source>
        <dbReference type="SAM" id="Phobius"/>
    </source>
</evidence>
<keyword evidence="1" id="KW-1133">Transmembrane helix</keyword>
<organism evidence="2">
    <name type="scientific">Schistocephalus solidus</name>
    <name type="common">Tapeworm</name>
    <dbReference type="NCBI Taxonomy" id="70667"/>
    <lineage>
        <taxon>Eukaryota</taxon>
        <taxon>Metazoa</taxon>
        <taxon>Spiralia</taxon>
        <taxon>Lophotrochozoa</taxon>
        <taxon>Platyhelminthes</taxon>
        <taxon>Cestoda</taxon>
        <taxon>Eucestoda</taxon>
        <taxon>Diphyllobothriidea</taxon>
        <taxon>Diphyllobothriidae</taxon>
        <taxon>Schistocephalus</taxon>
    </lineage>
</organism>
<protein>
    <submittedName>
        <fullName evidence="2">Ectonucleotide pyrophosphatase/phosphodiesterase family member 6</fullName>
    </submittedName>
</protein>
<gene>
    <name evidence="2" type="primary">ENPP6</name>
    <name evidence="2" type="ORF">TR122323</name>
</gene>
<proteinExistence type="predicted"/>
<dbReference type="Pfam" id="PF01663">
    <property type="entry name" value="Phosphodiest"/>
    <property type="match status" value="1"/>
</dbReference>
<dbReference type="Gene3D" id="3.40.720.10">
    <property type="entry name" value="Alkaline Phosphatase, subunit A"/>
    <property type="match status" value="1"/>
</dbReference>
<evidence type="ECO:0000313" key="2">
    <source>
        <dbReference type="EMBL" id="JAP60147.1"/>
    </source>
</evidence>
<name>A0A0V0J3K9_SCHSO</name>
<dbReference type="InterPro" id="IPR017850">
    <property type="entry name" value="Alkaline_phosphatase_core_sf"/>
</dbReference>
<dbReference type="GO" id="GO:0016787">
    <property type="term" value="F:hydrolase activity"/>
    <property type="evidence" value="ECO:0007669"/>
    <property type="project" value="UniProtKB-ARBA"/>
</dbReference>
<dbReference type="PANTHER" id="PTHR10151:SF120">
    <property type="entry name" value="BIS(5'-ADENOSYL)-TRIPHOSPHATASE"/>
    <property type="match status" value="1"/>
</dbReference>
<dbReference type="AlphaFoldDB" id="A0A0V0J3K9"/>
<feature type="transmembrane region" description="Helical" evidence="1">
    <location>
        <begin position="440"/>
        <end position="461"/>
    </location>
</feature>
<dbReference type="EMBL" id="GEEE01003078">
    <property type="protein sequence ID" value="JAP60147.1"/>
    <property type="molecule type" value="Transcribed_RNA"/>
</dbReference>
<keyword evidence="1" id="KW-0472">Membrane</keyword>
<feature type="non-terminal residue" evidence="2">
    <location>
        <position position="1"/>
    </location>
</feature>
<feature type="transmembrane region" description="Helical" evidence="1">
    <location>
        <begin position="6"/>
        <end position="30"/>
    </location>
</feature>
<dbReference type="InterPro" id="IPR002591">
    <property type="entry name" value="Phosphodiest/P_Trfase"/>
</dbReference>